<organism evidence="2 3">
    <name type="scientific">Orbilia javanica</name>
    <dbReference type="NCBI Taxonomy" id="47235"/>
    <lineage>
        <taxon>Eukaryota</taxon>
        <taxon>Fungi</taxon>
        <taxon>Dikarya</taxon>
        <taxon>Ascomycota</taxon>
        <taxon>Pezizomycotina</taxon>
        <taxon>Orbiliomycetes</taxon>
        <taxon>Orbiliales</taxon>
        <taxon>Orbiliaceae</taxon>
        <taxon>Orbilia</taxon>
    </lineage>
</organism>
<dbReference type="Proteomes" id="UP001313282">
    <property type="component" value="Unassembled WGS sequence"/>
</dbReference>
<dbReference type="AlphaFoldDB" id="A0AAN8RJQ2"/>
<name>A0AAN8RJQ2_9PEZI</name>
<proteinExistence type="predicted"/>
<evidence type="ECO:0000256" key="1">
    <source>
        <dbReference type="SAM" id="MobiDB-lite"/>
    </source>
</evidence>
<accession>A0AAN8RJQ2</accession>
<comment type="caution">
    <text evidence="2">The sequence shown here is derived from an EMBL/GenBank/DDBJ whole genome shotgun (WGS) entry which is preliminary data.</text>
</comment>
<sequence>MPDSDENRQGNATDNLIKIQRLPGMISRHKVLIKAGHPPSSVQASQLKNEGQEAGTTVHENEDYDFEDEEGEEICWIVLIVMVQALNLNLSLDLN</sequence>
<evidence type="ECO:0000313" key="2">
    <source>
        <dbReference type="EMBL" id="KAK6347993.1"/>
    </source>
</evidence>
<reference evidence="2 3" key="1">
    <citation type="submission" date="2019-10" db="EMBL/GenBank/DDBJ databases">
        <authorList>
            <person name="Palmer J.M."/>
        </authorList>
    </citation>
    <scope>NUCLEOTIDE SEQUENCE [LARGE SCALE GENOMIC DNA]</scope>
    <source>
        <strain evidence="2 3">TWF718</strain>
    </source>
</reference>
<evidence type="ECO:0000313" key="3">
    <source>
        <dbReference type="Proteomes" id="UP001313282"/>
    </source>
</evidence>
<dbReference type="EMBL" id="JAVHNR010000003">
    <property type="protein sequence ID" value="KAK6347993.1"/>
    <property type="molecule type" value="Genomic_DNA"/>
</dbReference>
<protein>
    <submittedName>
        <fullName evidence="2">Uncharacterized protein</fullName>
    </submittedName>
</protein>
<feature type="compositionally biased region" description="Polar residues" evidence="1">
    <location>
        <begin position="40"/>
        <end position="49"/>
    </location>
</feature>
<gene>
    <name evidence="2" type="ORF">TWF718_005813</name>
</gene>
<keyword evidence="3" id="KW-1185">Reference proteome</keyword>
<feature type="region of interest" description="Disordered" evidence="1">
    <location>
        <begin position="37"/>
        <end position="60"/>
    </location>
</feature>